<dbReference type="KEGG" id="rop:ROP_36040"/>
<evidence type="ECO:0008006" key="3">
    <source>
        <dbReference type="Google" id="ProtNLM"/>
    </source>
</evidence>
<evidence type="ECO:0000313" key="1">
    <source>
        <dbReference type="EMBL" id="BAH51851.1"/>
    </source>
</evidence>
<gene>
    <name evidence="1" type="ordered locus">ROP_36040</name>
</gene>
<reference evidence="1 2" key="1">
    <citation type="submission" date="2009-03" db="EMBL/GenBank/DDBJ databases">
        <title>Comparison of the complete genome sequences of Rhodococcus erythropolis PR4 and Rhodococcus opacus B4.</title>
        <authorList>
            <person name="Takarada H."/>
            <person name="Sekine M."/>
            <person name="Hosoyama A."/>
            <person name="Yamada R."/>
            <person name="Fujisawa T."/>
            <person name="Omata S."/>
            <person name="Shimizu A."/>
            <person name="Tsukatani N."/>
            <person name="Tanikawa S."/>
            <person name="Fujita N."/>
            <person name="Harayama S."/>
        </authorList>
    </citation>
    <scope>NUCLEOTIDE SEQUENCE [LARGE SCALE GENOMIC DNA]</scope>
    <source>
        <strain evidence="1 2">B4</strain>
    </source>
</reference>
<organism evidence="1 2">
    <name type="scientific">Rhodococcus opacus (strain B4)</name>
    <dbReference type="NCBI Taxonomy" id="632772"/>
    <lineage>
        <taxon>Bacteria</taxon>
        <taxon>Bacillati</taxon>
        <taxon>Actinomycetota</taxon>
        <taxon>Actinomycetes</taxon>
        <taxon>Mycobacteriales</taxon>
        <taxon>Nocardiaceae</taxon>
        <taxon>Rhodococcus</taxon>
    </lineage>
</organism>
<dbReference type="Proteomes" id="UP000002212">
    <property type="component" value="Chromosome"/>
</dbReference>
<name>C1B848_RHOOB</name>
<protein>
    <recommendedName>
        <fullName evidence="3">Toxin HicA</fullName>
    </recommendedName>
</protein>
<sequence>MILYRCVEAVEADREDEGEPQSVTYTELFNFCCEIFGEPRQRGTSHAVFKMPWAGDPRVNIQKGSGGKAKPYQVGQVVIAYDKLTKEADNG</sequence>
<dbReference type="PATRIC" id="fig|632772.20.peg.3783"/>
<evidence type="ECO:0000313" key="2">
    <source>
        <dbReference type="Proteomes" id="UP000002212"/>
    </source>
</evidence>
<dbReference type="HOGENOM" id="CLU_164851_1_0_11"/>
<dbReference type="STRING" id="632772.ROP_36040"/>
<dbReference type="AlphaFoldDB" id="C1B848"/>
<accession>C1B848</accession>
<proteinExistence type="predicted"/>
<dbReference type="EMBL" id="AP011115">
    <property type="protein sequence ID" value="BAH51851.1"/>
    <property type="molecule type" value="Genomic_DNA"/>
</dbReference>